<organism evidence="2 3">
    <name type="scientific">Jannaschia ovalis</name>
    <dbReference type="NCBI Taxonomy" id="3038773"/>
    <lineage>
        <taxon>Bacteria</taxon>
        <taxon>Pseudomonadati</taxon>
        <taxon>Pseudomonadota</taxon>
        <taxon>Alphaproteobacteria</taxon>
        <taxon>Rhodobacterales</taxon>
        <taxon>Roseobacteraceae</taxon>
        <taxon>Jannaschia</taxon>
    </lineage>
</organism>
<name>A0ABY8LCP3_9RHOB</name>
<accession>A0ABY8LCP3</accession>
<reference evidence="2 3" key="1">
    <citation type="submission" date="2023-04" db="EMBL/GenBank/DDBJ databases">
        <title>Jannaschia ovalis sp. nov., a marine bacterium isolated from sea tidal flat.</title>
        <authorList>
            <person name="Kwon D.Y."/>
            <person name="Kim J.-J."/>
        </authorList>
    </citation>
    <scope>NUCLEOTIDE SEQUENCE [LARGE SCALE GENOMIC DNA]</scope>
    <source>
        <strain evidence="2 3">GRR-S6-38</strain>
    </source>
</reference>
<sequence>MYNPIDVTAMVFYGLVCMVLAGYVPATQRRGTRLAIGAGVGMVAAVLLNLLRAPLGI</sequence>
<evidence type="ECO:0000313" key="3">
    <source>
        <dbReference type="Proteomes" id="UP001243420"/>
    </source>
</evidence>
<dbReference type="Proteomes" id="UP001243420">
    <property type="component" value="Chromosome"/>
</dbReference>
<proteinExistence type="predicted"/>
<evidence type="ECO:0000256" key="1">
    <source>
        <dbReference type="SAM" id="Phobius"/>
    </source>
</evidence>
<feature type="transmembrane region" description="Helical" evidence="1">
    <location>
        <begin position="32"/>
        <end position="51"/>
    </location>
</feature>
<gene>
    <name evidence="2" type="ORF">P8627_12385</name>
</gene>
<evidence type="ECO:0000313" key="2">
    <source>
        <dbReference type="EMBL" id="WGH77825.1"/>
    </source>
</evidence>
<keyword evidence="3" id="KW-1185">Reference proteome</keyword>
<keyword evidence="1" id="KW-0812">Transmembrane</keyword>
<keyword evidence="1" id="KW-1133">Transmembrane helix</keyword>
<keyword evidence="1" id="KW-0472">Membrane</keyword>
<protein>
    <submittedName>
        <fullName evidence="2">Uncharacterized protein</fullName>
    </submittedName>
</protein>
<dbReference type="EMBL" id="CP122537">
    <property type="protein sequence ID" value="WGH77825.1"/>
    <property type="molecule type" value="Genomic_DNA"/>
</dbReference>
<feature type="transmembrane region" description="Helical" evidence="1">
    <location>
        <begin position="7"/>
        <end position="26"/>
    </location>
</feature>
<dbReference type="RefSeq" id="WP_279964437.1">
    <property type="nucleotide sequence ID" value="NZ_CP122537.1"/>
</dbReference>